<proteinExistence type="inferred from homology"/>
<name>A0A3N2CVT3_9ACTN</name>
<comment type="similarity">
    <text evidence="1">Belongs to the CPA3 antiporters (TC 2.A.63) subunit G family.</text>
</comment>
<keyword evidence="2" id="KW-0812">Transmembrane</keyword>
<dbReference type="GO" id="GO:0015385">
    <property type="term" value="F:sodium:proton antiporter activity"/>
    <property type="evidence" value="ECO:0007669"/>
    <property type="project" value="TreeGrafter"/>
</dbReference>
<evidence type="ECO:0000313" key="4">
    <source>
        <dbReference type="Proteomes" id="UP000281738"/>
    </source>
</evidence>
<feature type="transmembrane region" description="Helical" evidence="2">
    <location>
        <begin position="12"/>
        <end position="31"/>
    </location>
</feature>
<accession>A0A3N2CVT3</accession>
<comment type="caution">
    <text evidence="3">The sequence shown here is derived from an EMBL/GenBank/DDBJ whole genome shotgun (WGS) entry which is preliminary data.</text>
</comment>
<dbReference type="OrthoDB" id="3214257at2"/>
<dbReference type="RefSeq" id="WP_123391247.1">
    <property type="nucleotide sequence ID" value="NZ_RKHO01000001.1"/>
</dbReference>
<dbReference type="NCBIfam" id="NF009314">
    <property type="entry name" value="PRK12674.1-2"/>
    <property type="match status" value="1"/>
</dbReference>
<dbReference type="AlphaFoldDB" id="A0A3N2CVT3"/>
<evidence type="ECO:0000256" key="1">
    <source>
        <dbReference type="ARBA" id="ARBA00008404"/>
    </source>
</evidence>
<evidence type="ECO:0000313" key="3">
    <source>
        <dbReference type="EMBL" id="ROR91651.1"/>
    </source>
</evidence>
<dbReference type="NCBIfam" id="TIGR01300">
    <property type="entry name" value="CPA3_mnhG_phaG"/>
    <property type="match status" value="1"/>
</dbReference>
<dbReference type="PANTHER" id="PTHR34703">
    <property type="entry name" value="ANTIPORTER SUBUNIT MNHG2-RELATED"/>
    <property type="match status" value="1"/>
</dbReference>
<dbReference type="PANTHER" id="PTHR34703:SF1">
    <property type="entry name" value="ANTIPORTER SUBUNIT MNHG2-RELATED"/>
    <property type="match status" value="1"/>
</dbReference>
<gene>
    <name evidence="3" type="ORF">EDD33_2522</name>
</gene>
<dbReference type="InterPro" id="IPR005133">
    <property type="entry name" value="PhaG_MnhG_YufB"/>
</dbReference>
<sequence length="119" mass="12354">MSQVLDVSGAVLVLLGCLLSLVAGIGLVRLPDLLTRMHAATKPQVLGLVLVTGGLALVLRDGSTTMLLGLVVVAQLLTIPVASHMVARASWRGGQVRHDLLDVDELTGSATLQEDRGAP</sequence>
<organism evidence="3 4">
    <name type="scientific">Nocardioides aurantiacus</name>
    <dbReference type="NCBI Taxonomy" id="86796"/>
    <lineage>
        <taxon>Bacteria</taxon>
        <taxon>Bacillati</taxon>
        <taxon>Actinomycetota</taxon>
        <taxon>Actinomycetes</taxon>
        <taxon>Propionibacteriales</taxon>
        <taxon>Nocardioidaceae</taxon>
        <taxon>Nocardioides</taxon>
    </lineage>
</organism>
<protein>
    <submittedName>
        <fullName evidence="3">Multisubunit sodium/proton antiporter MrpG subunit</fullName>
    </submittedName>
</protein>
<dbReference type="Pfam" id="PF03334">
    <property type="entry name" value="PhaG_MnhG_YufB"/>
    <property type="match status" value="1"/>
</dbReference>
<dbReference type="Proteomes" id="UP000281738">
    <property type="component" value="Unassembled WGS sequence"/>
</dbReference>
<keyword evidence="2" id="KW-1133">Transmembrane helix</keyword>
<dbReference type="EMBL" id="RKHO01000001">
    <property type="protein sequence ID" value="ROR91651.1"/>
    <property type="molecule type" value="Genomic_DNA"/>
</dbReference>
<keyword evidence="4" id="KW-1185">Reference proteome</keyword>
<feature type="transmembrane region" description="Helical" evidence="2">
    <location>
        <begin position="66"/>
        <end position="87"/>
    </location>
</feature>
<evidence type="ECO:0000256" key="2">
    <source>
        <dbReference type="SAM" id="Phobius"/>
    </source>
</evidence>
<keyword evidence="2" id="KW-0472">Membrane</keyword>
<reference evidence="3 4" key="1">
    <citation type="submission" date="2018-11" db="EMBL/GenBank/DDBJ databases">
        <title>Sequencing the genomes of 1000 actinobacteria strains.</title>
        <authorList>
            <person name="Klenk H.-P."/>
        </authorList>
    </citation>
    <scope>NUCLEOTIDE SEQUENCE [LARGE SCALE GENOMIC DNA]</scope>
    <source>
        <strain evidence="3 4">DSM 12652</strain>
    </source>
</reference>